<feature type="compositionally biased region" description="Polar residues" evidence="1">
    <location>
        <begin position="195"/>
        <end position="207"/>
    </location>
</feature>
<protein>
    <recommendedName>
        <fullName evidence="2">BIG2 domain-containing protein</fullName>
    </recommendedName>
</protein>
<reference evidence="4" key="1">
    <citation type="submission" date="2014-06" db="EMBL/GenBank/DDBJ databases">
        <authorList>
            <person name="Le Roux Frederique"/>
        </authorList>
    </citation>
    <scope>NUCLEOTIDE SEQUENCE [LARGE SCALE GENOMIC DNA]</scope>
    <source>
        <strain evidence="4">J5-5</strain>
    </source>
</reference>
<gene>
    <name evidence="3" type="ORF">VCR5J5_750059</name>
</gene>
<sequence length="207" mass="22602">MSPLEQQKAKQDGVFSKALRDASNAFVQMGAHPRTLLHHSRRNDLIEQAIAKLQLLKREGEAYHQLGQPIVEAKLKADVENNSDDHLKLEPVGFRKVDDSPVVYSELGVDVQSSGLNLVLNNPYEQIVKYTSSDEAVATVDEKSGLITPVSDGEVTIHVDLTKKGEYPRVEDSVGLVIADEPKEDSEPSPDGDAQSDNNASESGSEK</sequence>
<dbReference type="Proteomes" id="UP000049495">
    <property type="component" value="Unassembled WGS sequence"/>
</dbReference>
<name>A0A822MZV2_9VIBR</name>
<comment type="caution">
    <text evidence="3">The sequence shown here is derived from an EMBL/GenBank/DDBJ whole genome shotgun (WGS) entry which is preliminary data.</text>
</comment>
<accession>A0A822MZV2</accession>
<feature type="region of interest" description="Disordered" evidence="1">
    <location>
        <begin position="170"/>
        <end position="207"/>
    </location>
</feature>
<dbReference type="EMBL" id="CCJV01000139">
    <property type="protein sequence ID" value="CDT63850.1"/>
    <property type="molecule type" value="Genomic_DNA"/>
</dbReference>
<evidence type="ECO:0000313" key="4">
    <source>
        <dbReference type="Proteomes" id="UP000049495"/>
    </source>
</evidence>
<organism evidence="3 4">
    <name type="scientific">Vibrio crassostreae</name>
    <dbReference type="NCBI Taxonomy" id="246167"/>
    <lineage>
        <taxon>Bacteria</taxon>
        <taxon>Pseudomonadati</taxon>
        <taxon>Pseudomonadota</taxon>
        <taxon>Gammaproteobacteria</taxon>
        <taxon>Vibrionales</taxon>
        <taxon>Vibrionaceae</taxon>
        <taxon>Vibrio</taxon>
    </lineage>
</organism>
<dbReference type="AlphaFoldDB" id="A0A822MZV2"/>
<evidence type="ECO:0000313" key="3">
    <source>
        <dbReference type="EMBL" id="CDT63850.1"/>
    </source>
</evidence>
<dbReference type="RefSeq" id="WP_048666302.1">
    <property type="nucleotide sequence ID" value="NZ_AP025477.1"/>
</dbReference>
<dbReference type="InterPro" id="IPR003343">
    <property type="entry name" value="Big_2"/>
</dbReference>
<dbReference type="Pfam" id="PF02368">
    <property type="entry name" value="Big_2"/>
    <property type="match status" value="1"/>
</dbReference>
<evidence type="ECO:0000259" key="2">
    <source>
        <dbReference type="Pfam" id="PF02368"/>
    </source>
</evidence>
<dbReference type="SUPFAM" id="SSF49373">
    <property type="entry name" value="Invasin/intimin cell-adhesion fragments"/>
    <property type="match status" value="1"/>
</dbReference>
<evidence type="ECO:0000256" key="1">
    <source>
        <dbReference type="SAM" id="MobiDB-lite"/>
    </source>
</evidence>
<feature type="domain" description="BIG2" evidence="2">
    <location>
        <begin position="126"/>
        <end position="159"/>
    </location>
</feature>
<dbReference type="Gene3D" id="2.60.40.1080">
    <property type="match status" value="1"/>
</dbReference>
<dbReference type="InterPro" id="IPR008964">
    <property type="entry name" value="Invasin/intimin_cell_adhesion"/>
</dbReference>
<proteinExistence type="predicted"/>
<dbReference type="GeneID" id="93902540"/>